<dbReference type="RefSeq" id="WP_012945839.1">
    <property type="nucleotide sequence ID" value="NC_013746.1"/>
</dbReference>
<gene>
    <name evidence="1" type="ordered locus">Htur_4835</name>
</gene>
<evidence type="ECO:0000313" key="2">
    <source>
        <dbReference type="Proteomes" id="UP000001903"/>
    </source>
</evidence>
<dbReference type="EMBL" id="CP001863">
    <property type="protein sequence ID" value="ADB63596.1"/>
    <property type="molecule type" value="Genomic_DNA"/>
</dbReference>
<organism evidence="1 2">
    <name type="scientific">Haloterrigena turkmenica (strain ATCC 51198 / DSM 5511 / JCM 9101 / NCIMB 13204 / VKM B-1734 / 4k)</name>
    <name type="common">Halococcus turkmenicus</name>
    <dbReference type="NCBI Taxonomy" id="543526"/>
    <lineage>
        <taxon>Archaea</taxon>
        <taxon>Methanobacteriati</taxon>
        <taxon>Methanobacteriota</taxon>
        <taxon>Stenosarchaea group</taxon>
        <taxon>Halobacteria</taxon>
        <taxon>Halobacteriales</taxon>
        <taxon>Natrialbaceae</taxon>
        <taxon>Haloterrigena</taxon>
    </lineage>
</organism>
<reference evidence="1 2" key="1">
    <citation type="journal article" date="2010" name="Stand. Genomic Sci.">
        <title>Complete genome sequence of Haloterrigena turkmenica type strain (4k).</title>
        <authorList>
            <person name="Saunders E."/>
            <person name="Tindall B.J."/>
            <person name="Fahnrich R."/>
            <person name="Lapidus A."/>
            <person name="Copeland A."/>
            <person name="Del Rio T.G."/>
            <person name="Lucas S."/>
            <person name="Chen F."/>
            <person name="Tice H."/>
            <person name="Cheng J.F."/>
            <person name="Han C."/>
            <person name="Detter J.C."/>
            <person name="Bruce D."/>
            <person name="Goodwin L."/>
            <person name="Chain P."/>
            <person name="Pitluck S."/>
            <person name="Pati A."/>
            <person name="Ivanova N."/>
            <person name="Mavromatis K."/>
            <person name="Chen A."/>
            <person name="Palaniappan K."/>
            <person name="Land M."/>
            <person name="Hauser L."/>
            <person name="Chang Y.J."/>
            <person name="Jeffries C.D."/>
            <person name="Brettin T."/>
            <person name="Rohde M."/>
            <person name="Goker M."/>
            <person name="Bristow J."/>
            <person name="Eisen J.A."/>
            <person name="Markowitz V."/>
            <person name="Hugenholtz P."/>
            <person name="Klenk H.P."/>
            <person name="Kyrpides N.C."/>
        </authorList>
    </citation>
    <scope>NUCLEOTIDE SEQUENCE [LARGE SCALE GENOMIC DNA]</scope>
    <source>
        <strain evidence="2">ATCC 51198 / DSM 5511 / JCM 9101 / NCIMB 13204 / VKM B-1734 / 4k</strain>
    </source>
</reference>
<protein>
    <submittedName>
        <fullName evidence="1">Uncharacterized protein</fullName>
    </submittedName>
</protein>
<dbReference type="HOGENOM" id="CLU_1965509_0_0_2"/>
<dbReference type="AlphaFoldDB" id="D2S2J9"/>
<geneLocation type="plasmid" evidence="1 2">
    <name>pHTUR03</name>
</geneLocation>
<dbReference type="GeneID" id="8745465"/>
<dbReference type="Proteomes" id="UP000001903">
    <property type="component" value="Plasmid pHTUR03"/>
</dbReference>
<evidence type="ECO:0000313" key="1">
    <source>
        <dbReference type="EMBL" id="ADB63596.1"/>
    </source>
</evidence>
<accession>D2S2J9</accession>
<keyword evidence="2" id="KW-1185">Reference proteome</keyword>
<dbReference type="KEGG" id="htu:Htur_4835"/>
<keyword evidence="1" id="KW-0614">Plasmid</keyword>
<sequence>MSTDELSSIGLLERDTENPAVGMFPPTASSTAFDAVTRGDLIYWGEWVKRDALVVTRYRSAYDSDARFTELGQSMLASDGTTTLPPPVVDRIEQWATKEIHFVRDESVPMVCLLMTDDTLQELSREE</sequence>
<name>D2S2J9_HALTV</name>
<proteinExistence type="predicted"/>